<dbReference type="EMBL" id="JAVRJZ010000006">
    <property type="protein sequence ID" value="KAK2721862.1"/>
    <property type="molecule type" value="Genomic_DNA"/>
</dbReference>
<proteinExistence type="predicted"/>
<dbReference type="Proteomes" id="UP001187531">
    <property type="component" value="Unassembled WGS sequence"/>
</dbReference>
<sequence>YIRPIGGGYAWTILVCSFMCRFVVEGICYIFGFFMDDVIAEFSVRKGFVIWAGSLLAGVHVLV</sequence>
<feature type="non-terminal residue" evidence="2">
    <location>
        <position position="63"/>
    </location>
</feature>
<comment type="caution">
    <text evidence="2">The sequence shown here is derived from an EMBL/GenBank/DDBJ whole genome shotgun (WGS) entry which is preliminary data.</text>
</comment>
<keyword evidence="1" id="KW-0472">Membrane</keyword>
<evidence type="ECO:0000313" key="3">
    <source>
        <dbReference type="Proteomes" id="UP001187531"/>
    </source>
</evidence>
<evidence type="ECO:0000313" key="2">
    <source>
        <dbReference type="EMBL" id="KAK2721862.1"/>
    </source>
</evidence>
<feature type="non-terminal residue" evidence="2">
    <location>
        <position position="1"/>
    </location>
</feature>
<name>A0AA88IJ35_ARTSF</name>
<accession>A0AA88IJ35</accession>
<protein>
    <submittedName>
        <fullName evidence="2">Uncharacterized protein</fullName>
    </submittedName>
</protein>
<feature type="transmembrane region" description="Helical" evidence="1">
    <location>
        <begin position="12"/>
        <end position="34"/>
    </location>
</feature>
<evidence type="ECO:0000256" key="1">
    <source>
        <dbReference type="SAM" id="Phobius"/>
    </source>
</evidence>
<keyword evidence="3" id="KW-1185">Reference proteome</keyword>
<reference evidence="2" key="1">
    <citation type="submission" date="2023-07" db="EMBL/GenBank/DDBJ databases">
        <title>Chromosome-level genome assembly of Artemia franciscana.</title>
        <authorList>
            <person name="Jo E."/>
        </authorList>
    </citation>
    <scope>NUCLEOTIDE SEQUENCE</scope>
    <source>
        <tissue evidence="2">Whole body</tissue>
    </source>
</reference>
<gene>
    <name evidence="2" type="ORF">QYM36_003990</name>
</gene>
<keyword evidence="1" id="KW-1133">Transmembrane helix</keyword>
<dbReference type="AlphaFoldDB" id="A0AA88IJ35"/>
<keyword evidence="1" id="KW-0812">Transmembrane</keyword>
<organism evidence="2 3">
    <name type="scientific">Artemia franciscana</name>
    <name type="common">Brine shrimp</name>
    <name type="synonym">Artemia sanfranciscana</name>
    <dbReference type="NCBI Taxonomy" id="6661"/>
    <lineage>
        <taxon>Eukaryota</taxon>
        <taxon>Metazoa</taxon>
        <taxon>Ecdysozoa</taxon>
        <taxon>Arthropoda</taxon>
        <taxon>Crustacea</taxon>
        <taxon>Branchiopoda</taxon>
        <taxon>Anostraca</taxon>
        <taxon>Artemiidae</taxon>
        <taxon>Artemia</taxon>
    </lineage>
</organism>